<evidence type="ECO:0000313" key="1">
    <source>
        <dbReference type="EMBL" id="KKR43189.1"/>
    </source>
</evidence>
<dbReference type="EMBL" id="LBYC01000007">
    <property type="protein sequence ID" value="KKR43189.1"/>
    <property type="molecule type" value="Genomic_DNA"/>
</dbReference>
<gene>
    <name evidence="1" type="ORF">UT78_C0007G0042</name>
</gene>
<name>A0A0G0QRY8_9BACT</name>
<evidence type="ECO:0008006" key="3">
    <source>
        <dbReference type="Google" id="ProtNLM"/>
    </source>
</evidence>
<comment type="caution">
    <text evidence="1">The sequence shown here is derived from an EMBL/GenBank/DDBJ whole genome shotgun (WGS) entry which is preliminary data.</text>
</comment>
<dbReference type="AlphaFoldDB" id="A0A0G0QRY8"/>
<proteinExistence type="predicted"/>
<protein>
    <recommendedName>
        <fullName evidence="3">DNA polymerase III delta N-terminal domain-containing protein</fullName>
    </recommendedName>
</protein>
<organism evidence="1 2">
    <name type="scientific">Candidatus Nomurabacteria bacterium GW2011_GWF2_40_12</name>
    <dbReference type="NCBI Taxonomy" id="1618776"/>
    <lineage>
        <taxon>Bacteria</taxon>
        <taxon>Candidatus Nomuraibacteriota</taxon>
    </lineage>
</organism>
<accession>A0A0G0QRY8</accession>
<reference evidence="1 2" key="1">
    <citation type="journal article" date="2015" name="Nature">
        <title>rRNA introns, odd ribosomes, and small enigmatic genomes across a large radiation of phyla.</title>
        <authorList>
            <person name="Brown C.T."/>
            <person name="Hug L.A."/>
            <person name="Thomas B.C."/>
            <person name="Sharon I."/>
            <person name="Castelle C.J."/>
            <person name="Singh A."/>
            <person name="Wilkins M.J."/>
            <person name="Williams K.H."/>
            <person name="Banfield J.F."/>
        </authorList>
    </citation>
    <scope>NUCLEOTIDE SEQUENCE [LARGE SCALE GENOMIC DNA]</scope>
</reference>
<sequence>MLYLFSGDDAKNKIINYEKFIKSLPKDVEVFRVNRNDFDQVQIESFYSGSSLFSAKSAVVFSGILEYEETREFILEKLELMGKSGNTFVFWEGRLNKPILDTFRKARAELNVFELPKEKKEKFDNFLVANAFANKDKLNTWVYFRQAVDVGVVMEELIGVLFWKIKDMLLKKNFSKFSEEQLKNYVSKISYLLPEARKKGLDAESAFEQFLLEAF</sequence>
<evidence type="ECO:0000313" key="2">
    <source>
        <dbReference type="Proteomes" id="UP000034301"/>
    </source>
</evidence>
<dbReference type="Proteomes" id="UP000034301">
    <property type="component" value="Unassembled WGS sequence"/>
</dbReference>